<sequence>MGVFPKILSERGSGKAFLIPALGAPCRSYYGIFETWQYKDFRQASHVIHHRSRSSHLKETFFCSRFPQSAHLVQQNRLCSASSPLSEDCLVWKVDSELQSMGGIPLSKSMEVLSYLRMDGTFNQEFPLSLLREGKKNECYSFVLKLSTDRWPLSVMFALMSCVFGPTLASSIVNSSLGLNTFLVGKLIVKRMSEVTFLCGQPLGYYSSWSLFGLSHHYVVWLAAKRAYPQRTTLFKDYAVLGDDILITDTLVAQQYRILLDKLGVTISEAKSIISETGCVEFAKRFWVKSMQIDLSPVSLRLLLSCRTTIGLCSIRNKYPVSVSTSHQLGGAGFRVRLCLFSTQSKHWERLKAACCKPNWSHPLPLEWWIGSFGNLNPYLKEKIVDYLRRDMFHSRSSWHMLKRISKYPSRA</sequence>
<keyword evidence="2" id="KW-1185">Reference proteome</keyword>
<name>A0A2G2YKR2_CAPAN</name>
<dbReference type="PANTHER" id="PTHR34456">
    <property type="entry name" value="MITOVIRUS RNA-DEPENDENT RNA POLYMERASE"/>
    <property type="match status" value="1"/>
</dbReference>
<dbReference type="EMBL" id="AYRZ02000010">
    <property type="protein sequence ID" value="PHT70328.1"/>
    <property type="molecule type" value="Genomic_DNA"/>
</dbReference>
<dbReference type="Proteomes" id="UP000222542">
    <property type="component" value="Unassembled WGS sequence"/>
</dbReference>
<dbReference type="STRING" id="4072.A0A2G2YKR2"/>
<evidence type="ECO:0000313" key="1">
    <source>
        <dbReference type="EMBL" id="PHT70328.1"/>
    </source>
</evidence>
<gene>
    <name evidence="1" type="ORF">T459_25432</name>
</gene>
<evidence type="ECO:0008006" key="3">
    <source>
        <dbReference type="Google" id="ProtNLM"/>
    </source>
</evidence>
<dbReference type="InterPro" id="IPR008686">
    <property type="entry name" value="RNA_pol_mitovir"/>
</dbReference>
<evidence type="ECO:0000313" key="2">
    <source>
        <dbReference type="Proteomes" id="UP000222542"/>
    </source>
</evidence>
<organism evidence="1 2">
    <name type="scientific">Capsicum annuum</name>
    <name type="common">Capsicum pepper</name>
    <dbReference type="NCBI Taxonomy" id="4072"/>
    <lineage>
        <taxon>Eukaryota</taxon>
        <taxon>Viridiplantae</taxon>
        <taxon>Streptophyta</taxon>
        <taxon>Embryophyta</taxon>
        <taxon>Tracheophyta</taxon>
        <taxon>Spermatophyta</taxon>
        <taxon>Magnoliopsida</taxon>
        <taxon>eudicotyledons</taxon>
        <taxon>Gunneridae</taxon>
        <taxon>Pentapetalae</taxon>
        <taxon>asterids</taxon>
        <taxon>lamiids</taxon>
        <taxon>Solanales</taxon>
        <taxon>Solanaceae</taxon>
        <taxon>Solanoideae</taxon>
        <taxon>Capsiceae</taxon>
        <taxon>Capsicum</taxon>
    </lineage>
</organism>
<dbReference type="Gramene" id="PHT70328">
    <property type="protein sequence ID" value="PHT70328"/>
    <property type="gene ID" value="T459_25432"/>
</dbReference>
<dbReference type="Pfam" id="PF05919">
    <property type="entry name" value="Mitovir_RNA_pol"/>
    <property type="match status" value="1"/>
</dbReference>
<reference evidence="1 2" key="1">
    <citation type="journal article" date="2014" name="Nat. Genet.">
        <title>Genome sequence of the hot pepper provides insights into the evolution of pungency in Capsicum species.</title>
        <authorList>
            <person name="Kim S."/>
            <person name="Park M."/>
            <person name="Yeom S.I."/>
            <person name="Kim Y.M."/>
            <person name="Lee J.M."/>
            <person name="Lee H.A."/>
            <person name="Seo E."/>
            <person name="Choi J."/>
            <person name="Cheong K."/>
            <person name="Kim K.T."/>
            <person name="Jung K."/>
            <person name="Lee G.W."/>
            <person name="Oh S.K."/>
            <person name="Bae C."/>
            <person name="Kim S.B."/>
            <person name="Lee H.Y."/>
            <person name="Kim S.Y."/>
            <person name="Kim M.S."/>
            <person name="Kang B.C."/>
            <person name="Jo Y.D."/>
            <person name="Yang H.B."/>
            <person name="Jeong H.J."/>
            <person name="Kang W.H."/>
            <person name="Kwon J.K."/>
            <person name="Shin C."/>
            <person name="Lim J.Y."/>
            <person name="Park J.H."/>
            <person name="Huh J.H."/>
            <person name="Kim J.S."/>
            <person name="Kim B.D."/>
            <person name="Cohen O."/>
            <person name="Paran I."/>
            <person name="Suh M.C."/>
            <person name="Lee S.B."/>
            <person name="Kim Y.K."/>
            <person name="Shin Y."/>
            <person name="Noh S.J."/>
            <person name="Park J."/>
            <person name="Seo Y.S."/>
            <person name="Kwon S.Y."/>
            <person name="Kim H.A."/>
            <person name="Park J.M."/>
            <person name="Kim H.J."/>
            <person name="Choi S.B."/>
            <person name="Bosland P.W."/>
            <person name="Reeves G."/>
            <person name="Jo S.H."/>
            <person name="Lee B.W."/>
            <person name="Cho H.T."/>
            <person name="Choi H.S."/>
            <person name="Lee M.S."/>
            <person name="Yu Y."/>
            <person name="Do Choi Y."/>
            <person name="Park B.S."/>
            <person name="van Deynze A."/>
            <person name="Ashrafi H."/>
            <person name="Hill T."/>
            <person name="Kim W.T."/>
            <person name="Pai H.S."/>
            <person name="Ahn H.K."/>
            <person name="Yeam I."/>
            <person name="Giovannoni J.J."/>
            <person name="Rose J.K."/>
            <person name="Sorensen I."/>
            <person name="Lee S.J."/>
            <person name="Kim R.W."/>
            <person name="Choi I.Y."/>
            <person name="Choi B.S."/>
            <person name="Lim J.S."/>
            <person name="Lee Y.H."/>
            <person name="Choi D."/>
        </authorList>
    </citation>
    <scope>NUCLEOTIDE SEQUENCE [LARGE SCALE GENOMIC DNA]</scope>
    <source>
        <strain evidence="2">cv. CM334</strain>
    </source>
</reference>
<dbReference type="PANTHER" id="PTHR34456:SF13">
    <property type="entry name" value="REVERSE TRANSCRIPTASE DOMAIN-CONTAINING PROTEIN"/>
    <property type="match status" value="1"/>
</dbReference>
<accession>A0A2G2YKR2</accession>
<dbReference type="AlphaFoldDB" id="A0A2G2YKR2"/>
<comment type="caution">
    <text evidence="1">The sequence shown here is derived from an EMBL/GenBank/DDBJ whole genome shotgun (WGS) entry which is preliminary data.</text>
</comment>
<proteinExistence type="predicted"/>
<reference evidence="1 2" key="2">
    <citation type="journal article" date="2017" name="Genome Biol.">
        <title>New reference genome sequences of hot pepper reveal the massive evolution of plant disease-resistance genes by retroduplication.</title>
        <authorList>
            <person name="Kim S."/>
            <person name="Park J."/>
            <person name="Yeom S.I."/>
            <person name="Kim Y.M."/>
            <person name="Seo E."/>
            <person name="Kim K.T."/>
            <person name="Kim M.S."/>
            <person name="Lee J.M."/>
            <person name="Cheong K."/>
            <person name="Shin H.S."/>
            <person name="Kim S.B."/>
            <person name="Han K."/>
            <person name="Lee J."/>
            <person name="Park M."/>
            <person name="Lee H.A."/>
            <person name="Lee H.Y."/>
            <person name="Lee Y."/>
            <person name="Oh S."/>
            <person name="Lee J.H."/>
            <person name="Choi E."/>
            <person name="Choi E."/>
            <person name="Lee S.E."/>
            <person name="Jeon J."/>
            <person name="Kim H."/>
            <person name="Choi G."/>
            <person name="Song H."/>
            <person name="Lee J."/>
            <person name="Lee S.C."/>
            <person name="Kwon J.K."/>
            <person name="Lee H.Y."/>
            <person name="Koo N."/>
            <person name="Hong Y."/>
            <person name="Kim R.W."/>
            <person name="Kang W.H."/>
            <person name="Huh J.H."/>
            <person name="Kang B.C."/>
            <person name="Yang T.J."/>
            <person name="Lee Y.H."/>
            <person name="Bennetzen J.L."/>
            <person name="Choi D."/>
        </authorList>
    </citation>
    <scope>NUCLEOTIDE SEQUENCE [LARGE SCALE GENOMIC DNA]</scope>
    <source>
        <strain evidence="2">cv. CM334</strain>
    </source>
</reference>
<protein>
    <recommendedName>
        <fullName evidence="3">Reverse transcriptase domain-containing protein</fullName>
    </recommendedName>
</protein>